<comment type="caution">
    <text evidence="9">The sequence shown here is derived from an EMBL/GenBank/DDBJ whole genome shotgun (WGS) entry which is preliminary data.</text>
</comment>
<evidence type="ECO:0000256" key="1">
    <source>
        <dbReference type="ARBA" id="ARBA00004370"/>
    </source>
</evidence>
<feature type="transmembrane region" description="Helical" evidence="7">
    <location>
        <begin position="395"/>
        <end position="413"/>
    </location>
</feature>
<evidence type="ECO:0000256" key="2">
    <source>
        <dbReference type="ARBA" id="ARBA00022448"/>
    </source>
</evidence>
<evidence type="ECO:0000256" key="4">
    <source>
        <dbReference type="ARBA" id="ARBA00022970"/>
    </source>
</evidence>
<keyword evidence="5 7" id="KW-1133">Transmembrane helix</keyword>
<feature type="transmembrane region" description="Helical" evidence="7">
    <location>
        <begin position="351"/>
        <end position="375"/>
    </location>
</feature>
<dbReference type="Proteomes" id="UP000593564">
    <property type="component" value="Unassembled WGS sequence"/>
</dbReference>
<dbReference type="CDD" id="cd09272">
    <property type="entry name" value="RNase_HI_RT_Ty1"/>
    <property type="match status" value="1"/>
</dbReference>
<feature type="transmembrane region" description="Helical" evidence="7">
    <location>
        <begin position="282"/>
        <end position="304"/>
    </location>
</feature>
<dbReference type="Pfam" id="PF01490">
    <property type="entry name" value="Aa_trans"/>
    <property type="match status" value="1"/>
</dbReference>
<evidence type="ECO:0000256" key="7">
    <source>
        <dbReference type="SAM" id="Phobius"/>
    </source>
</evidence>
<name>A0A7J7HAS7_CAMSI</name>
<comment type="subcellular location">
    <subcellularLocation>
        <location evidence="1">Membrane</location>
    </subcellularLocation>
</comment>
<keyword evidence="6 7" id="KW-0472">Membrane</keyword>
<reference evidence="10" key="1">
    <citation type="journal article" date="2020" name="Nat. Commun.">
        <title>Genome assembly of wild tea tree DASZ reveals pedigree and selection history of tea varieties.</title>
        <authorList>
            <person name="Zhang W."/>
            <person name="Zhang Y."/>
            <person name="Qiu H."/>
            <person name="Guo Y."/>
            <person name="Wan H."/>
            <person name="Zhang X."/>
            <person name="Scossa F."/>
            <person name="Alseekh S."/>
            <person name="Zhang Q."/>
            <person name="Wang P."/>
            <person name="Xu L."/>
            <person name="Schmidt M.H."/>
            <person name="Jia X."/>
            <person name="Li D."/>
            <person name="Zhu A."/>
            <person name="Guo F."/>
            <person name="Chen W."/>
            <person name="Ni D."/>
            <person name="Usadel B."/>
            <person name="Fernie A.R."/>
            <person name="Wen W."/>
        </authorList>
    </citation>
    <scope>NUCLEOTIDE SEQUENCE [LARGE SCALE GENOMIC DNA]</scope>
    <source>
        <strain evidence="10">cv. G240</strain>
    </source>
</reference>
<feature type="transmembrane region" description="Helical" evidence="7">
    <location>
        <begin position="509"/>
        <end position="529"/>
    </location>
</feature>
<dbReference type="GO" id="GO:0006865">
    <property type="term" value="P:amino acid transport"/>
    <property type="evidence" value="ECO:0007669"/>
    <property type="project" value="UniProtKB-KW"/>
</dbReference>
<organism evidence="9 10">
    <name type="scientific">Camellia sinensis</name>
    <name type="common">Tea plant</name>
    <name type="synonym">Thea sinensis</name>
    <dbReference type="NCBI Taxonomy" id="4442"/>
    <lineage>
        <taxon>Eukaryota</taxon>
        <taxon>Viridiplantae</taxon>
        <taxon>Streptophyta</taxon>
        <taxon>Embryophyta</taxon>
        <taxon>Tracheophyta</taxon>
        <taxon>Spermatophyta</taxon>
        <taxon>Magnoliopsida</taxon>
        <taxon>eudicotyledons</taxon>
        <taxon>Gunneridae</taxon>
        <taxon>Pentapetalae</taxon>
        <taxon>asterids</taxon>
        <taxon>Ericales</taxon>
        <taxon>Theaceae</taxon>
        <taxon>Camellia</taxon>
    </lineage>
</organism>
<reference evidence="9 10" key="2">
    <citation type="submission" date="2020-07" db="EMBL/GenBank/DDBJ databases">
        <title>Genome assembly of wild tea tree DASZ reveals pedigree and selection history of tea varieties.</title>
        <authorList>
            <person name="Zhang W."/>
        </authorList>
    </citation>
    <scope>NUCLEOTIDE SEQUENCE [LARGE SCALE GENOMIC DNA]</scope>
    <source>
        <strain evidence="10">cv. G240</strain>
        <tissue evidence="9">Leaf</tissue>
    </source>
</reference>
<gene>
    <name evidence="9" type="ORF">HYC85_014941</name>
</gene>
<accession>A0A7J7HAS7</accession>
<feature type="domain" description="Amino acid transporter transmembrane" evidence="8">
    <location>
        <begin position="218"/>
        <end position="554"/>
    </location>
</feature>
<feature type="transmembrane region" description="Helical" evidence="7">
    <location>
        <begin position="469"/>
        <end position="489"/>
    </location>
</feature>
<keyword evidence="4" id="KW-0029">Amino-acid transport</keyword>
<keyword evidence="10" id="KW-1185">Reference proteome</keyword>
<feature type="transmembrane region" description="Helical" evidence="7">
    <location>
        <begin position="425"/>
        <end position="449"/>
    </location>
</feature>
<dbReference type="AlphaFoldDB" id="A0A7J7HAS7"/>
<dbReference type="PANTHER" id="PTHR48017">
    <property type="entry name" value="OS05G0424000 PROTEIN-RELATED"/>
    <property type="match status" value="1"/>
</dbReference>
<evidence type="ECO:0000259" key="8">
    <source>
        <dbReference type="Pfam" id="PF01490"/>
    </source>
</evidence>
<sequence length="554" mass="61924">MKNLSLAQQILGMKIVRDRKTKKIWMSQKKYVEQFYVCNGVYPARYSSRSWRCEQILANPGKKHWEAIKWILRYLKGTSKMCFCFRGTEPILEGFADANMAGDLDGRKFTSGFLFTFAREAVSWQSKLQKCVALSTTEAECIAIEKYKVYCDSQSPIDLSKNSMYHSCTKHIDVRYHWIREVMEKQLLKLVKIHTNKNPTDMLTKVASRDKLEDVLRKVVTGIGLLTVPYALSSGGWLSLLLFFLVAAMTFYTGLLLKTCLDADPSIRSYLDIVERAFGKTGRIIVTIIMNSELYLVGTGLLILEADNLHKLFPKFMIKIGTLTIEGTQSFVFITALVILPSMLLTDLSILSYVSATGVFFCLIIFISVVCVGAFNGVGFHVKGKLVDVGGLPTAVSLYIVCFAGHPVVPSVYTSMRNAYQFSKVLLSSFTVTTITYMSIAIVGYLMYGSDVESQITLNLPTGKASAEAAIYTTLLIPITRYALMLTPVANGIESGLLENYKNRTPVRLLIRMVLLFSTVVLACVFPYFESLMAIVGSIFVVLASFVLPCLFYL</sequence>
<evidence type="ECO:0000313" key="9">
    <source>
        <dbReference type="EMBL" id="KAF5948984.1"/>
    </source>
</evidence>
<protein>
    <recommendedName>
        <fullName evidence="8">Amino acid transporter transmembrane domain-containing protein</fullName>
    </recommendedName>
</protein>
<keyword evidence="2" id="KW-0813">Transport</keyword>
<evidence type="ECO:0000256" key="6">
    <source>
        <dbReference type="ARBA" id="ARBA00023136"/>
    </source>
</evidence>
<proteinExistence type="predicted"/>
<dbReference type="GO" id="GO:0016020">
    <property type="term" value="C:membrane"/>
    <property type="evidence" value="ECO:0007669"/>
    <property type="project" value="UniProtKB-SubCell"/>
</dbReference>
<feature type="transmembrane region" description="Helical" evidence="7">
    <location>
        <begin position="535"/>
        <end position="553"/>
    </location>
</feature>
<dbReference type="InterPro" id="IPR013057">
    <property type="entry name" value="AA_transpt_TM"/>
</dbReference>
<feature type="transmembrane region" description="Helical" evidence="7">
    <location>
        <begin position="238"/>
        <end position="261"/>
    </location>
</feature>
<keyword evidence="3 7" id="KW-0812">Transmembrane</keyword>
<evidence type="ECO:0000256" key="5">
    <source>
        <dbReference type="ARBA" id="ARBA00022989"/>
    </source>
</evidence>
<evidence type="ECO:0000256" key="3">
    <source>
        <dbReference type="ARBA" id="ARBA00022692"/>
    </source>
</evidence>
<dbReference type="EMBL" id="JACBKZ010000006">
    <property type="protein sequence ID" value="KAF5948984.1"/>
    <property type="molecule type" value="Genomic_DNA"/>
</dbReference>
<evidence type="ECO:0000313" key="10">
    <source>
        <dbReference type="Proteomes" id="UP000593564"/>
    </source>
</evidence>